<dbReference type="InterPro" id="IPR023267">
    <property type="entry name" value="RCMT"/>
</dbReference>
<feature type="domain" description="SAM-dependent MTase RsmB/NOP-type" evidence="18">
    <location>
        <begin position="173"/>
        <end position="448"/>
    </location>
</feature>
<evidence type="ECO:0000256" key="2">
    <source>
        <dbReference type="ARBA" id="ARBA00004496"/>
    </source>
</evidence>
<evidence type="ECO:0000256" key="16">
    <source>
        <dbReference type="ARBA" id="ARBA00047283"/>
    </source>
</evidence>
<dbReference type="GO" id="GO:0006353">
    <property type="term" value="P:DNA-templated transcription termination"/>
    <property type="evidence" value="ECO:0007669"/>
    <property type="project" value="InterPro"/>
</dbReference>
<dbReference type="Pfam" id="PF01189">
    <property type="entry name" value="Methyltr_RsmB-F"/>
    <property type="match status" value="1"/>
</dbReference>
<keyword evidence="12" id="KW-0805">Transcription regulation</keyword>
<evidence type="ECO:0000256" key="13">
    <source>
        <dbReference type="ARBA" id="ARBA00023163"/>
    </source>
</evidence>
<dbReference type="SUPFAM" id="SSF53335">
    <property type="entry name" value="S-adenosyl-L-methionine-dependent methyltransferases"/>
    <property type="match status" value="1"/>
</dbReference>
<keyword evidence="6" id="KW-0698">rRNA processing</keyword>
<comment type="function">
    <text evidence="1">Specifically methylates the cytosine at position 967 (m5C967) of 16S rRNA.</text>
</comment>
<dbReference type="PROSITE" id="PS51686">
    <property type="entry name" value="SAM_MT_RSMB_NOP"/>
    <property type="match status" value="1"/>
</dbReference>
<keyword evidence="20" id="KW-1185">Reference proteome</keyword>
<evidence type="ECO:0000313" key="20">
    <source>
        <dbReference type="Proteomes" id="UP000662904"/>
    </source>
</evidence>
<dbReference type="SUPFAM" id="SSF48013">
    <property type="entry name" value="NusB-like"/>
    <property type="match status" value="1"/>
</dbReference>
<keyword evidence="8 17" id="KW-0808">Transferase</keyword>
<feature type="binding site" evidence="17">
    <location>
        <position position="287"/>
    </location>
    <ligand>
        <name>S-adenosyl-L-methionine</name>
        <dbReference type="ChEBI" id="CHEBI:59789"/>
    </ligand>
</feature>
<dbReference type="KEGG" id="kme:H0A61_02202"/>
<comment type="subcellular location">
    <subcellularLocation>
        <location evidence="2">Cytoplasm</location>
    </subcellularLocation>
</comment>
<dbReference type="NCBIfam" id="NF011494">
    <property type="entry name" value="PRK14902.1"/>
    <property type="match status" value="1"/>
</dbReference>
<dbReference type="EMBL" id="CP059066">
    <property type="protein sequence ID" value="QSQ09821.1"/>
    <property type="molecule type" value="Genomic_DNA"/>
</dbReference>
<dbReference type="GO" id="GO:0031564">
    <property type="term" value="P:transcription antitermination"/>
    <property type="evidence" value="ECO:0007669"/>
    <property type="project" value="UniProtKB-KW"/>
</dbReference>
<dbReference type="AlphaFoldDB" id="A0A8A0RN39"/>
<evidence type="ECO:0000256" key="1">
    <source>
        <dbReference type="ARBA" id="ARBA00002724"/>
    </source>
</evidence>
<evidence type="ECO:0000259" key="18">
    <source>
        <dbReference type="PROSITE" id="PS51686"/>
    </source>
</evidence>
<dbReference type="PANTHER" id="PTHR22807">
    <property type="entry name" value="NOP2 YEAST -RELATED NOL1/NOP2/FMU SUN DOMAIN-CONTAINING"/>
    <property type="match status" value="1"/>
</dbReference>
<dbReference type="InterPro" id="IPR001678">
    <property type="entry name" value="MeTrfase_RsmB-F_NOP2_dom"/>
</dbReference>
<dbReference type="InterPro" id="IPR054728">
    <property type="entry name" value="RsmB-like_ferredoxin"/>
</dbReference>
<dbReference type="PRINTS" id="PR02008">
    <property type="entry name" value="RCMTFAMILY"/>
</dbReference>
<evidence type="ECO:0000256" key="7">
    <source>
        <dbReference type="ARBA" id="ARBA00022603"/>
    </source>
</evidence>
<sequence length="448" mass="51385">MKSQSNAREIALKILYQINEKGAFSNIALHKGLRNFNGKDVDRTFITELVYGTVKWKITLDWVINKYSSRKVNNIDPWIRNILRMSLYQVMFLDKVPPFAACNEAVELAKIYGSRGTSGFVNGVLRTILRNLKNIVYPDIKNPEDYLSIKYSHPTWMVKRWIKNFNLTFSEQLCKANNNIPPLTVRINTLKTTRDHAIELFEKEGLKVNKGRFLDEALNIQNIPSIAGLTSYKEGLFQPQDEASMLVSHILAPQAGQLILDVCGAPGGKSTHIAQLMRNKGKIIVRDIFKHKLKLVDMLTRRLGINIIQIQEYDARVLDEDLINKADRVLVDAPCSGTGIIRRKPDIKWTRQEKDLEALVRLQKEILKVSSHYVRKGGYLVYSTCSLEPEENEEVVKNFLESNDSFIIDDISPFIPIDLKDEIKDGFLRTFPHIHETDGFFIARLKRL</sequence>
<evidence type="ECO:0000256" key="14">
    <source>
        <dbReference type="ARBA" id="ARBA00030399"/>
    </source>
</evidence>
<dbReference type="RefSeq" id="WP_206707157.1">
    <property type="nucleotide sequence ID" value="NZ_CP059066.1"/>
</dbReference>
<dbReference type="FunFam" id="3.30.70.1170:FF:000003">
    <property type="entry name" value="16S rRNA (Cytosine(967)-C(5))-methyltransferase RsmB"/>
    <property type="match status" value="1"/>
</dbReference>
<protein>
    <recommendedName>
        <fullName evidence="4">16S rRNA (cytosine(967)-C(5))-methyltransferase</fullName>
        <ecNumber evidence="4">2.1.1.176</ecNumber>
    </recommendedName>
    <alternativeName>
        <fullName evidence="14">16S rRNA m5C967 methyltransferase</fullName>
    </alternativeName>
    <alternativeName>
        <fullName evidence="15">rRNA (cytosine-C(5)-)-methyltransferase RsmB</fullName>
    </alternativeName>
</protein>
<keyword evidence="11 17" id="KW-0694">RNA-binding</keyword>
<keyword evidence="10" id="KW-0889">Transcription antitermination</keyword>
<evidence type="ECO:0000256" key="4">
    <source>
        <dbReference type="ARBA" id="ARBA00012140"/>
    </source>
</evidence>
<dbReference type="Proteomes" id="UP000662904">
    <property type="component" value="Chromosome"/>
</dbReference>
<dbReference type="GO" id="GO:0005737">
    <property type="term" value="C:cytoplasm"/>
    <property type="evidence" value="ECO:0007669"/>
    <property type="project" value="UniProtKB-SubCell"/>
</dbReference>
<dbReference type="FunFam" id="3.40.50.150:FF:000022">
    <property type="entry name" value="Ribosomal RNA small subunit methyltransferase B"/>
    <property type="match status" value="1"/>
</dbReference>
<reference evidence="19" key="1">
    <citation type="submission" date="2020-07" db="EMBL/GenBank/DDBJ databases">
        <title>Koleobacter methoxysyntrophicus gen. nov., sp. nov., a novel anaerobic bacterium isolated from deep subsurface oil field and proposal of Koleobacterales ord. nov. in the phylum Firmicutes.</title>
        <authorList>
            <person name="Sakamoto S."/>
            <person name="Tamaki H."/>
        </authorList>
    </citation>
    <scope>NUCLEOTIDE SEQUENCE</scope>
    <source>
        <strain evidence="19">NRmbB1</strain>
    </source>
</reference>
<dbReference type="InterPro" id="IPR006027">
    <property type="entry name" value="NusB_RsmB_TIM44"/>
</dbReference>
<proteinExistence type="inferred from homology"/>
<keyword evidence="9 17" id="KW-0949">S-adenosyl-L-methionine</keyword>
<evidence type="ECO:0000256" key="10">
    <source>
        <dbReference type="ARBA" id="ARBA00022814"/>
    </source>
</evidence>
<dbReference type="InterPro" id="IPR029063">
    <property type="entry name" value="SAM-dependent_MTases_sf"/>
</dbReference>
<comment type="similarity">
    <text evidence="17">Belongs to the class I-like SAM-binding methyltransferase superfamily. RsmB/NOP family.</text>
</comment>
<dbReference type="CDD" id="cd02440">
    <property type="entry name" value="AdoMet_MTases"/>
    <property type="match status" value="1"/>
</dbReference>
<accession>A0A8A0RN39</accession>
<evidence type="ECO:0000256" key="6">
    <source>
        <dbReference type="ARBA" id="ARBA00022552"/>
    </source>
</evidence>
<dbReference type="Gene3D" id="3.30.70.1170">
    <property type="entry name" value="Sun protein, domain 3"/>
    <property type="match status" value="1"/>
</dbReference>
<dbReference type="EC" id="2.1.1.176" evidence="4"/>
<evidence type="ECO:0000256" key="3">
    <source>
        <dbReference type="ARBA" id="ARBA00005952"/>
    </source>
</evidence>
<feature type="binding site" evidence="17">
    <location>
        <position position="332"/>
    </location>
    <ligand>
        <name>S-adenosyl-L-methionine</name>
        <dbReference type="ChEBI" id="CHEBI:59789"/>
    </ligand>
</feature>
<evidence type="ECO:0000256" key="11">
    <source>
        <dbReference type="ARBA" id="ARBA00022884"/>
    </source>
</evidence>
<comment type="catalytic activity">
    <reaction evidence="16">
        <text>cytidine(967) in 16S rRNA + S-adenosyl-L-methionine = 5-methylcytidine(967) in 16S rRNA + S-adenosyl-L-homocysteine + H(+)</text>
        <dbReference type="Rhea" id="RHEA:42748"/>
        <dbReference type="Rhea" id="RHEA-COMP:10219"/>
        <dbReference type="Rhea" id="RHEA-COMP:10220"/>
        <dbReference type="ChEBI" id="CHEBI:15378"/>
        <dbReference type="ChEBI" id="CHEBI:57856"/>
        <dbReference type="ChEBI" id="CHEBI:59789"/>
        <dbReference type="ChEBI" id="CHEBI:74483"/>
        <dbReference type="ChEBI" id="CHEBI:82748"/>
        <dbReference type="EC" id="2.1.1.176"/>
    </reaction>
</comment>
<dbReference type="InterPro" id="IPR011023">
    <property type="entry name" value="Nop2p"/>
</dbReference>
<evidence type="ECO:0000256" key="17">
    <source>
        <dbReference type="PROSITE-ProRule" id="PRU01023"/>
    </source>
</evidence>
<dbReference type="InterPro" id="IPR011605">
    <property type="entry name" value="NusB_fam"/>
</dbReference>
<dbReference type="Pfam" id="PF22458">
    <property type="entry name" value="RsmF-B_ferredox"/>
    <property type="match status" value="1"/>
</dbReference>
<dbReference type="GO" id="GO:0008649">
    <property type="term" value="F:rRNA methyltransferase activity"/>
    <property type="evidence" value="ECO:0007669"/>
    <property type="project" value="InterPro"/>
</dbReference>
<feature type="active site" description="Nucleophile" evidence="17">
    <location>
        <position position="385"/>
    </location>
</feature>
<name>A0A8A0RN39_9FIRM</name>
<dbReference type="NCBIfam" id="TIGR00446">
    <property type="entry name" value="nop2p"/>
    <property type="match status" value="1"/>
</dbReference>
<dbReference type="Pfam" id="PF01029">
    <property type="entry name" value="NusB"/>
    <property type="match status" value="1"/>
</dbReference>
<evidence type="ECO:0000256" key="9">
    <source>
        <dbReference type="ARBA" id="ARBA00022691"/>
    </source>
</evidence>
<keyword evidence="5" id="KW-0963">Cytoplasm</keyword>
<dbReference type="InterPro" id="IPR004573">
    <property type="entry name" value="rRNA_ssu_MeTfrase_B"/>
</dbReference>
<dbReference type="PANTHER" id="PTHR22807:SF53">
    <property type="entry name" value="RIBOSOMAL RNA SMALL SUBUNIT METHYLTRANSFERASE B-RELATED"/>
    <property type="match status" value="1"/>
</dbReference>
<dbReference type="GO" id="GO:0003723">
    <property type="term" value="F:RNA binding"/>
    <property type="evidence" value="ECO:0007669"/>
    <property type="project" value="UniProtKB-UniRule"/>
</dbReference>
<organism evidence="19 20">
    <name type="scientific">Koleobacter methoxysyntrophicus</name>
    <dbReference type="NCBI Taxonomy" id="2751313"/>
    <lineage>
        <taxon>Bacteria</taxon>
        <taxon>Bacillati</taxon>
        <taxon>Bacillota</taxon>
        <taxon>Clostridia</taxon>
        <taxon>Koleobacterales</taxon>
        <taxon>Koleobacteraceae</taxon>
        <taxon>Koleobacter</taxon>
    </lineage>
</organism>
<comment type="similarity">
    <text evidence="3">Belongs to the NusB family.</text>
</comment>
<evidence type="ECO:0000256" key="15">
    <source>
        <dbReference type="ARBA" id="ARBA00031088"/>
    </source>
</evidence>
<keyword evidence="13" id="KW-0804">Transcription</keyword>
<evidence type="ECO:0000256" key="8">
    <source>
        <dbReference type="ARBA" id="ARBA00022679"/>
    </source>
</evidence>
<evidence type="ECO:0000256" key="12">
    <source>
        <dbReference type="ARBA" id="ARBA00023015"/>
    </source>
</evidence>
<evidence type="ECO:0000256" key="5">
    <source>
        <dbReference type="ARBA" id="ARBA00022490"/>
    </source>
</evidence>
<comment type="caution">
    <text evidence="17">Lacks conserved residue(s) required for the propagation of feature annotation.</text>
</comment>
<dbReference type="Gene3D" id="3.40.50.150">
    <property type="entry name" value="Vaccinia Virus protein VP39"/>
    <property type="match status" value="1"/>
</dbReference>
<dbReference type="FunFam" id="1.10.940.10:FF:000006">
    <property type="entry name" value="16S rRNA (Cytosine(967)-C(5))-methyltransferase RsmB"/>
    <property type="match status" value="1"/>
</dbReference>
<dbReference type="Gene3D" id="1.10.940.10">
    <property type="entry name" value="NusB-like"/>
    <property type="match status" value="1"/>
</dbReference>
<dbReference type="NCBIfam" id="TIGR00563">
    <property type="entry name" value="rsmB"/>
    <property type="match status" value="1"/>
</dbReference>
<dbReference type="NCBIfam" id="TIGR01951">
    <property type="entry name" value="nusB"/>
    <property type="match status" value="1"/>
</dbReference>
<keyword evidence="7 17" id="KW-0489">Methyltransferase</keyword>
<dbReference type="InterPro" id="IPR049560">
    <property type="entry name" value="MeTrfase_RsmB-F_NOP2_cat"/>
</dbReference>
<feature type="binding site" evidence="17">
    <location>
        <position position="314"/>
    </location>
    <ligand>
        <name>S-adenosyl-L-methionine</name>
        <dbReference type="ChEBI" id="CHEBI:59789"/>
    </ligand>
</feature>
<evidence type="ECO:0000313" key="19">
    <source>
        <dbReference type="EMBL" id="QSQ09821.1"/>
    </source>
</evidence>
<gene>
    <name evidence="19" type="primary">rsmB</name>
    <name evidence="19" type="ORF">H0A61_02202</name>
</gene>
<dbReference type="InterPro" id="IPR035926">
    <property type="entry name" value="NusB-like_sf"/>
</dbReference>